<reference evidence="2 3" key="1">
    <citation type="submission" date="2016-05" db="EMBL/GenBank/DDBJ databases">
        <title>Comparative analysis of secretome profiles of manganese(II)-oxidizing ascomycete fungi.</title>
        <authorList>
            <consortium name="DOE Joint Genome Institute"/>
            <person name="Zeiner C.A."/>
            <person name="Purvine S.O."/>
            <person name="Zink E.M."/>
            <person name="Wu S."/>
            <person name="Pasa-Tolic L."/>
            <person name="Chaput D.L."/>
            <person name="Haridas S."/>
            <person name="Grigoriev I.V."/>
            <person name="Santelli C.M."/>
            <person name="Hansel C.M."/>
        </authorList>
    </citation>
    <scope>NUCLEOTIDE SEQUENCE [LARGE SCALE GENOMIC DNA]</scope>
    <source>
        <strain evidence="2 3">AP3s5-JAC2a</strain>
    </source>
</reference>
<dbReference type="RefSeq" id="XP_018036659.1">
    <property type="nucleotide sequence ID" value="XM_018187324.1"/>
</dbReference>
<dbReference type="GeneID" id="28770810"/>
<sequence length="84" mass="9660">MLASWHSITLQNPHVSLATMAAPFTTCVECFETFSQGRDFSHLLVELDFEKTQLLLWGNSSGILKAVKKERHPSFCRLDHRRRS</sequence>
<dbReference type="Pfam" id="PF14479">
    <property type="entry name" value="HeLo"/>
    <property type="match status" value="1"/>
</dbReference>
<dbReference type="Proteomes" id="UP000077069">
    <property type="component" value="Unassembled WGS sequence"/>
</dbReference>
<name>A0A177CFA5_9PLEO</name>
<protein>
    <recommendedName>
        <fullName evidence="1">Prion-inhibition and propagation HeLo domain-containing protein</fullName>
    </recommendedName>
</protein>
<dbReference type="InterPro" id="IPR029498">
    <property type="entry name" value="HeLo_dom"/>
</dbReference>
<dbReference type="InterPro" id="IPR038305">
    <property type="entry name" value="HeLo_sf"/>
</dbReference>
<evidence type="ECO:0000313" key="2">
    <source>
        <dbReference type="EMBL" id="OAG06294.1"/>
    </source>
</evidence>
<dbReference type="Gene3D" id="1.20.120.1020">
    <property type="entry name" value="Prion-inhibition and propagation, HeLo domain"/>
    <property type="match status" value="1"/>
</dbReference>
<dbReference type="InParanoid" id="A0A177CFA5"/>
<proteinExistence type="predicted"/>
<dbReference type="OrthoDB" id="3681814at2759"/>
<keyword evidence="3" id="KW-1185">Reference proteome</keyword>
<accession>A0A177CFA5</accession>
<organism evidence="2 3">
    <name type="scientific">Paraphaeosphaeria sporulosa</name>
    <dbReference type="NCBI Taxonomy" id="1460663"/>
    <lineage>
        <taxon>Eukaryota</taxon>
        <taxon>Fungi</taxon>
        <taxon>Dikarya</taxon>
        <taxon>Ascomycota</taxon>
        <taxon>Pezizomycotina</taxon>
        <taxon>Dothideomycetes</taxon>
        <taxon>Pleosporomycetidae</taxon>
        <taxon>Pleosporales</taxon>
        <taxon>Massarineae</taxon>
        <taxon>Didymosphaeriaceae</taxon>
        <taxon>Paraphaeosphaeria</taxon>
    </lineage>
</organism>
<evidence type="ECO:0000313" key="3">
    <source>
        <dbReference type="Proteomes" id="UP000077069"/>
    </source>
</evidence>
<gene>
    <name evidence="2" type="ORF">CC84DRAFT_756882</name>
</gene>
<feature type="domain" description="Prion-inhibition and propagation HeLo" evidence="1">
    <location>
        <begin position="18"/>
        <end position="74"/>
    </location>
</feature>
<dbReference type="EMBL" id="KV441552">
    <property type="protein sequence ID" value="OAG06294.1"/>
    <property type="molecule type" value="Genomic_DNA"/>
</dbReference>
<dbReference type="AlphaFoldDB" id="A0A177CFA5"/>
<evidence type="ECO:0000259" key="1">
    <source>
        <dbReference type="Pfam" id="PF14479"/>
    </source>
</evidence>